<proteinExistence type="predicted"/>
<protein>
    <recommendedName>
        <fullName evidence="3">DUF4382 domain-containing protein</fullName>
    </recommendedName>
</protein>
<evidence type="ECO:0008006" key="3">
    <source>
        <dbReference type="Google" id="ProtNLM"/>
    </source>
</evidence>
<sequence length="251" mass="26889">MKPISLLSKYAFGVFLISSVIISCKKGAEQTKNSSAGYGNISYFAKASVSAGGKTVASIKSLALSDSAATTVVVDWASASVYVEKISFVGQSDNLLDTTITIEKKLNIFNADALAGVFQLPAGSYKNVQVKMFCKKSAKSDLAFNLRGTFTNTKGGTDSVLVASSLPFEANIAVTDIVIVPADKYKITFNFDLSKVLTGITNRMLETAKSNVGKDNKRTYIIWKGGSAEEPFFNQVIANWQTVASVVVNKE</sequence>
<dbReference type="HOGENOM" id="CLU_1106177_0_0_10"/>
<dbReference type="PROSITE" id="PS51257">
    <property type="entry name" value="PROKAR_LIPOPROTEIN"/>
    <property type="match status" value="1"/>
</dbReference>
<dbReference type="RefSeq" id="WP_008513285.1">
    <property type="nucleotide sequence ID" value="NZ_CM001403.1"/>
</dbReference>
<name>H1Y871_9SPHI</name>
<dbReference type="Proteomes" id="UP000002774">
    <property type="component" value="Chromosome"/>
</dbReference>
<reference evidence="1" key="1">
    <citation type="submission" date="2011-09" db="EMBL/GenBank/DDBJ databases">
        <title>The permanent draft genome of Mucilaginibacter paludis DSM 18603.</title>
        <authorList>
            <consortium name="US DOE Joint Genome Institute (JGI-PGF)"/>
            <person name="Lucas S."/>
            <person name="Han J."/>
            <person name="Lapidus A."/>
            <person name="Bruce D."/>
            <person name="Goodwin L."/>
            <person name="Pitluck S."/>
            <person name="Peters L."/>
            <person name="Kyrpides N."/>
            <person name="Mavromatis K."/>
            <person name="Ivanova N."/>
            <person name="Mikhailova N."/>
            <person name="Held B."/>
            <person name="Detter J.C."/>
            <person name="Tapia R."/>
            <person name="Han C."/>
            <person name="Land M."/>
            <person name="Hauser L."/>
            <person name="Markowitz V."/>
            <person name="Cheng J.-F."/>
            <person name="Hugenholtz P."/>
            <person name="Woyke T."/>
            <person name="Wu D."/>
            <person name="Tindall B."/>
            <person name="Brambilla E."/>
            <person name="Klenk H.-P."/>
            <person name="Eisen J.A."/>
        </authorList>
    </citation>
    <scope>NUCLEOTIDE SEQUENCE [LARGE SCALE GENOMIC DNA]</scope>
    <source>
        <strain evidence="1">DSM 18603</strain>
    </source>
</reference>
<dbReference type="AlphaFoldDB" id="H1Y871"/>
<evidence type="ECO:0000313" key="1">
    <source>
        <dbReference type="EMBL" id="EHQ31093.1"/>
    </source>
</evidence>
<gene>
    <name evidence="1" type="ORF">Mucpa_7049</name>
</gene>
<accession>H1Y871</accession>
<keyword evidence="2" id="KW-1185">Reference proteome</keyword>
<organism evidence="1 2">
    <name type="scientific">Mucilaginibacter paludis DSM 18603</name>
    <dbReference type="NCBI Taxonomy" id="714943"/>
    <lineage>
        <taxon>Bacteria</taxon>
        <taxon>Pseudomonadati</taxon>
        <taxon>Bacteroidota</taxon>
        <taxon>Sphingobacteriia</taxon>
        <taxon>Sphingobacteriales</taxon>
        <taxon>Sphingobacteriaceae</taxon>
        <taxon>Mucilaginibacter</taxon>
    </lineage>
</organism>
<dbReference type="EMBL" id="CM001403">
    <property type="protein sequence ID" value="EHQ31093.1"/>
    <property type="molecule type" value="Genomic_DNA"/>
</dbReference>
<evidence type="ECO:0000313" key="2">
    <source>
        <dbReference type="Proteomes" id="UP000002774"/>
    </source>
</evidence>